<dbReference type="Gene3D" id="3.40.50.2020">
    <property type="match status" value="1"/>
</dbReference>
<keyword evidence="2" id="KW-0328">Glycosyltransferase</keyword>
<evidence type="ECO:0000313" key="3">
    <source>
        <dbReference type="Proteomes" id="UP001316384"/>
    </source>
</evidence>
<organism evidence="2 3">
    <name type="scientific">Cellulomonas xiejunii</name>
    <dbReference type="NCBI Taxonomy" id="2968083"/>
    <lineage>
        <taxon>Bacteria</taxon>
        <taxon>Bacillati</taxon>
        <taxon>Actinomycetota</taxon>
        <taxon>Actinomycetes</taxon>
        <taxon>Micrococcales</taxon>
        <taxon>Cellulomonadaceae</taxon>
        <taxon>Cellulomonas</taxon>
    </lineage>
</organism>
<dbReference type="CDD" id="cd06223">
    <property type="entry name" value="PRTases_typeI"/>
    <property type="match status" value="1"/>
</dbReference>
<sequence>MPDTPRPYPDRAAAGRDLARHLAAHAHDARVLVLALPRGGVPVAAPVAAALGAPLDVVVVRKLGLPGHPEVAMGAIAGIGDAVELVHERRVQAQARVTADDLDRVRRRELVELRRREAAYRDGRPAPDVRGRVVVLVDDGLATGATMRAAVAAVRSHAPARVVVAVPVGSTGACAALAREADEVVCVRRPTAFRAVGQAYVDFDPPTDDEVRALLVTGGGAASPGA</sequence>
<proteinExistence type="predicted"/>
<evidence type="ECO:0000313" key="2">
    <source>
        <dbReference type="EMBL" id="UUI70119.1"/>
    </source>
</evidence>
<dbReference type="SUPFAM" id="SSF53271">
    <property type="entry name" value="PRTase-like"/>
    <property type="match status" value="1"/>
</dbReference>
<dbReference type="InterPro" id="IPR029057">
    <property type="entry name" value="PRTase-like"/>
</dbReference>
<name>A0ABY5KK40_9CELL</name>
<dbReference type="EMBL" id="CP101987">
    <property type="protein sequence ID" value="UUI70119.1"/>
    <property type="molecule type" value="Genomic_DNA"/>
</dbReference>
<dbReference type="RefSeq" id="WP_227575428.1">
    <property type="nucleotide sequence ID" value="NZ_CP101987.1"/>
</dbReference>
<feature type="domain" description="Phosphoribosyltransferase" evidence="1">
    <location>
        <begin position="14"/>
        <end position="202"/>
    </location>
</feature>
<dbReference type="Gene3D" id="3.30.1310.20">
    <property type="entry name" value="PRTase-like"/>
    <property type="match status" value="1"/>
</dbReference>
<dbReference type="GO" id="GO:0016757">
    <property type="term" value="F:glycosyltransferase activity"/>
    <property type="evidence" value="ECO:0007669"/>
    <property type="project" value="UniProtKB-KW"/>
</dbReference>
<dbReference type="Pfam" id="PF00156">
    <property type="entry name" value="Pribosyltran"/>
    <property type="match status" value="1"/>
</dbReference>
<evidence type="ECO:0000259" key="1">
    <source>
        <dbReference type="Pfam" id="PF00156"/>
    </source>
</evidence>
<reference evidence="2 3" key="1">
    <citation type="submission" date="2022-07" db="EMBL/GenBank/DDBJ databases">
        <title>Novel species in genus cellulomonas.</title>
        <authorList>
            <person name="Ye L."/>
        </authorList>
    </citation>
    <scope>NUCLEOTIDE SEQUENCE [LARGE SCALE GENOMIC DNA]</scope>
    <source>
        <strain evidence="3">zg-B89</strain>
    </source>
</reference>
<dbReference type="InterPro" id="IPR000836">
    <property type="entry name" value="PRTase_dom"/>
</dbReference>
<keyword evidence="2" id="KW-0808">Transferase</keyword>
<protein>
    <submittedName>
        <fullName evidence="2">Phosphoribosyltransferase family protein</fullName>
    </submittedName>
</protein>
<accession>A0ABY5KK40</accession>
<gene>
    <name evidence="2" type="ORF">NP048_09735</name>
</gene>
<dbReference type="Proteomes" id="UP001316384">
    <property type="component" value="Chromosome"/>
</dbReference>
<keyword evidence="3" id="KW-1185">Reference proteome</keyword>